<evidence type="ECO:0000256" key="1">
    <source>
        <dbReference type="ARBA" id="ARBA00022723"/>
    </source>
</evidence>
<dbReference type="SUPFAM" id="SSF57903">
    <property type="entry name" value="FYVE/PHD zinc finger"/>
    <property type="match status" value="1"/>
</dbReference>
<dbReference type="InterPro" id="IPR001965">
    <property type="entry name" value="Znf_PHD"/>
</dbReference>
<dbReference type="GO" id="GO:0008270">
    <property type="term" value="F:zinc ion binding"/>
    <property type="evidence" value="ECO:0007669"/>
    <property type="project" value="UniProtKB-KW"/>
</dbReference>
<evidence type="ECO:0000259" key="6">
    <source>
        <dbReference type="PROSITE" id="PS50016"/>
    </source>
</evidence>
<evidence type="ECO:0000313" key="8">
    <source>
        <dbReference type="Proteomes" id="UP001362999"/>
    </source>
</evidence>
<feature type="compositionally biased region" description="Basic and acidic residues" evidence="5">
    <location>
        <begin position="1824"/>
        <end position="1833"/>
    </location>
</feature>
<name>A0AAW0CFG7_9AGAR</name>
<evidence type="ECO:0000256" key="3">
    <source>
        <dbReference type="ARBA" id="ARBA00022833"/>
    </source>
</evidence>
<dbReference type="EMBL" id="JAWWNJ010000017">
    <property type="protein sequence ID" value="KAK7037911.1"/>
    <property type="molecule type" value="Genomic_DNA"/>
</dbReference>
<dbReference type="InterPro" id="IPR011011">
    <property type="entry name" value="Znf_FYVE_PHD"/>
</dbReference>
<evidence type="ECO:0000256" key="4">
    <source>
        <dbReference type="PROSITE-ProRule" id="PRU00146"/>
    </source>
</evidence>
<feature type="compositionally biased region" description="Acidic residues" evidence="5">
    <location>
        <begin position="1793"/>
        <end position="1817"/>
    </location>
</feature>
<evidence type="ECO:0000256" key="2">
    <source>
        <dbReference type="ARBA" id="ARBA00022771"/>
    </source>
</evidence>
<feature type="region of interest" description="Disordered" evidence="5">
    <location>
        <begin position="1763"/>
        <end position="1833"/>
    </location>
</feature>
<gene>
    <name evidence="7" type="ORF">R3P38DRAFT_3473968</name>
</gene>
<sequence length="1833" mass="203828">MTLQNLGQHMRSAPCLRRQPYFATERGVGTPQVERTKRQTYRPRISKLGYTEGACRKRHAMAQTVSHATAYLGTQAIPLTPRLYRCHGRGIPNAEPASAKSTLFPSPSMRSVTSQGASSSTFVDDSLGSSRFKHFELPPAFLFCPYVGVTRHTASTTVSELQNMFGAVRALLDFLWSPSAGFEPSREHARQSNSASFPPQYNFPQFGPAPVFPFYGPQPPFYDAFGPRQGFPASGGVTGPFNPNHYTAPPPQDSFPGPFPHGAPSGYTWPAATSHYPPPAYPPPNYPPQNYLPAHLPPQPHAIPGPSRLPQHLPDDSHPANDSFNYPVGFVHREIVCGKESDDNGWNFNKWVWRSVGKNAYKDHGRVETRTCVGALICGTCGRVTRPLTQTDSRRRQVSRGCTATTCRSSEPLQQQTCTARTYHFKITRNKVDYLVWEHQGNHDTHQRPPGGSLSQFELDELDEQVRRRQTASVHQLRTGDAGPGSKPLADISATLANPRSARYHVSQSQARLGIASQTSAKGGLAFFKSLSALRVKLTTTFIVDSSLNGPTYISFQTPFMEGLIKDAVEAWLSDFAEGPEAGRHGFVTDGDMTFFRHGPLLASCVFNGGFTKWAPVLYTWIDQQDTDHHRAHFRCLFRSVIKYAGNRFNRELLLNVMDFSGAQRAAHAEEYADAVISTMQPAFSMLDQAAKDVQRELLVQEAQRTQVGCELHFQRSAVRIKKNGALVPLESVDVFDAGIRCMLSKNTSPEDFTNTVNTLKKTFPRIVGWINWWLRPAIASMIFPARSVVDPDLAAQVPSTTNPIEHAHSLLHHATGIDMDLVQGAENIWLHVRELEKQHDAIKAGHFNAVPPRSYRRPRPIEWEPNDGRAPDTAAALGLTGPQGKAGDPSSSFTEVFDKAGKKRLLQSYPWLAPNSCFFDNGLELWFRVWLLWDDRARRTFISILPTHSILATVFYHYERRREWIYGLARDDSLRAGLNELEMAQRVVKNAIFRKWKLYGKPTEYGCAKTWLTHAIADGETSEQVHLYFGRQHSLRFTCASGHTNVIKMGVPEAFIAINHFDLLDLRETSGTVCTWSEYFEKTPPRVRGGNSGSTPVHQLISPLLCLDPNCPHSHSTSLATIDPRTVIVDIAWPAILHLSPDASGNPRLPNSYRLAFPAEGGTIEYTLVGAISYRGLHWTSKVRIDGHNYTYNDLNAGRLRLTDTFHDGDCLPDEPGFDTVLLMYHRTSVVGLTSRRLDDIISNYQEAEIRAAKRPAPPVIEIDESDHENLPDDSGPLLHGSSGTHPPKRVSPHSLSPVTIPESSALNTILPLSSPLLGLSPSLGPAALFQTPPKTGSTTPATSSPWDINCSRCGYVGPATDGEGNTIQCDECGKWSHVICMTDLDPTLDLKNLASITWICPDCTSTTERTTWKEDLLGQYVMFKTRTRTEGKTEGKYYPALVLSQRNNLVQLEWYSGNVYARNDKPAKTSFVKTKPAKTSFVKTTTECLAACSTNTCGEIHWPARLCEDAAGIHAYTNSRISEALVEARGAVVATCLRELEHPIWDDYDAWMKSTSELTITEGRRASRSQEFEASLFDFHVLPGDVSLIDDHISYVMIHAAKTKSEEERRILMDIPALLFKLVILRVYLGRLWEDDFQIYHLARRSAPDEWINPDDPFAAAKLGRIMRCSTILEQALLAAEGVQDTRTAPPMIHTKSRLKTKTNKSSKAYLSDDYVLASPLASDDLPYIWGPAAPLGLYMPPTMQVSAERPKPKPKFKLTRQQKAAENVQIVESTTGAGESEKRSHREAFENSDDEVADDSEADMPAEGDLDLEEGGANPPAEKRVRFTLS</sequence>
<comment type="caution">
    <text evidence="7">The sequence shown here is derived from an EMBL/GenBank/DDBJ whole genome shotgun (WGS) entry which is preliminary data.</text>
</comment>
<feature type="region of interest" description="Disordered" evidence="5">
    <location>
        <begin position="470"/>
        <end position="492"/>
    </location>
</feature>
<dbReference type="CDD" id="cd15489">
    <property type="entry name" value="PHD_SF"/>
    <property type="match status" value="1"/>
</dbReference>
<evidence type="ECO:0000256" key="5">
    <source>
        <dbReference type="SAM" id="MobiDB-lite"/>
    </source>
</evidence>
<keyword evidence="3" id="KW-0862">Zinc</keyword>
<dbReference type="Pfam" id="PF00628">
    <property type="entry name" value="PHD"/>
    <property type="match status" value="1"/>
</dbReference>
<dbReference type="SMART" id="SM00249">
    <property type="entry name" value="PHD"/>
    <property type="match status" value="1"/>
</dbReference>
<feature type="region of interest" description="Disordered" evidence="5">
    <location>
        <begin position="97"/>
        <end position="120"/>
    </location>
</feature>
<feature type="compositionally biased region" description="Basic and acidic residues" evidence="5">
    <location>
        <begin position="1782"/>
        <end position="1792"/>
    </location>
</feature>
<feature type="region of interest" description="Disordered" evidence="5">
    <location>
        <begin position="1265"/>
        <end position="1298"/>
    </location>
</feature>
<accession>A0AAW0CFG7</accession>
<keyword evidence="8" id="KW-1185">Reference proteome</keyword>
<reference evidence="7 8" key="1">
    <citation type="journal article" date="2024" name="J Genomics">
        <title>Draft genome sequencing and assembly of Favolaschia claudopus CIRM-BRFM 2984 isolated from oak limbs.</title>
        <authorList>
            <person name="Navarro D."/>
            <person name="Drula E."/>
            <person name="Chaduli D."/>
            <person name="Cazenave R."/>
            <person name="Ahrendt S."/>
            <person name="Wang J."/>
            <person name="Lipzen A."/>
            <person name="Daum C."/>
            <person name="Barry K."/>
            <person name="Grigoriev I.V."/>
            <person name="Favel A."/>
            <person name="Rosso M.N."/>
            <person name="Martin F."/>
        </authorList>
    </citation>
    <scope>NUCLEOTIDE SEQUENCE [LARGE SCALE GENOMIC DNA]</scope>
    <source>
        <strain evidence="7 8">CIRM-BRFM 2984</strain>
    </source>
</reference>
<protein>
    <recommendedName>
        <fullName evidence="6">PHD-type domain-containing protein</fullName>
    </recommendedName>
</protein>
<evidence type="ECO:0000313" key="7">
    <source>
        <dbReference type="EMBL" id="KAK7037911.1"/>
    </source>
</evidence>
<dbReference type="Gene3D" id="3.30.40.10">
    <property type="entry name" value="Zinc/RING finger domain, C3HC4 (zinc finger)"/>
    <property type="match status" value="1"/>
</dbReference>
<dbReference type="PROSITE" id="PS50016">
    <property type="entry name" value="ZF_PHD_2"/>
    <property type="match status" value="1"/>
</dbReference>
<keyword evidence="2 4" id="KW-0863">Zinc-finger</keyword>
<dbReference type="InterPro" id="IPR019787">
    <property type="entry name" value="Znf_PHD-finger"/>
</dbReference>
<dbReference type="InterPro" id="IPR013083">
    <property type="entry name" value="Znf_RING/FYVE/PHD"/>
</dbReference>
<feature type="compositionally biased region" description="Polar residues" evidence="5">
    <location>
        <begin position="1764"/>
        <end position="1780"/>
    </location>
</feature>
<organism evidence="7 8">
    <name type="scientific">Favolaschia claudopus</name>
    <dbReference type="NCBI Taxonomy" id="2862362"/>
    <lineage>
        <taxon>Eukaryota</taxon>
        <taxon>Fungi</taxon>
        <taxon>Dikarya</taxon>
        <taxon>Basidiomycota</taxon>
        <taxon>Agaricomycotina</taxon>
        <taxon>Agaricomycetes</taxon>
        <taxon>Agaricomycetidae</taxon>
        <taxon>Agaricales</taxon>
        <taxon>Marasmiineae</taxon>
        <taxon>Mycenaceae</taxon>
        <taxon>Favolaschia</taxon>
    </lineage>
</organism>
<feature type="domain" description="PHD-type" evidence="6">
    <location>
        <begin position="1349"/>
        <end position="1408"/>
    </location>
</feature>
<proteinExistence type="predicted"/>
<feature type="region of interest" description="Disordered" evidence="5">
    <location>
        <begin position="292"/>
        <end position="318"/>
    </location>
</feature>
<keyword evidence="1" id="KW-0479">Metal-binding</keyword>
<feature type="compositionally biased region" description="Polar residues" evidence="5">
    <location>
        <begin position="99"/>
        <end position="120"/>
    </location>
</feature>
<dbReference type="Proteomes" id="UP001362999">
    <property type="component" value="Unassembled WGS sequence"/>
</dbReference>